<feature type="domain" description="Legumain prodomain" evidence="1">
    <location>
        <begin position="229"/>
        <end position="286"/>
    </location>
</feature>
<evidence type="ECO:0000259" key="1">
    <source>
        <dbReference type="Pfam" id="PF20985"/>
    </source>
</evidence>
<reference evidence="2 3" key="1">
    <citation type="submission" date="2024-02" db="EMBL/GenBank/DDBJ databases">
        <authorList>
            <person name="Vignale AGUSTIN F."/>
            <person name="Sosa J E."/>
            <person name="Modenutti C."/>
        </authorList>
    </citation>
    <scope>NUCLEOTIDE SEQUENCE [LARGE SCALE GENOMIC DNA]</scope>
</reference>
<dbReference type="InterPro" id="IPR048501">
    <property type="entry name" value="Legum_prodom"/>
</dbReference>
<name>A0ABC8QZ72_9AQUA</name>
<dbReference type="InterPro" id="IPR046427">
    <property type="entry name" value="Legumain_prodom_sf"/>
</dbReference>
<accession>A0ABC8QZ72</accession>
<keyword evidence="3" id="KW-1185">Reference proteome</keyword>
<dbReference type="Pfam" id="PF20985">
    <property type="entry name" value="Legum_prodom"/>
    <property type="match status" value="1"/>
</dbReference>
<gene>
    <name evidence="2" type="ORF">ILEXP_LOCUS5083</name>
</gene>
<dbReference type="EMBL" id="CAUOFW020000855">
    <property type="protein sequence ID" value="CAK9138019.1"/>
    <property type="molecule type" value="Genomic_DNA"/>
</dbReference>
<organism evidence="2 3">
    <name type="scientific">Ilex paraguariensis</name>
    <name type="common">yerba mate</name>
    <dbReference type="NCBI Taxonomy" id="185542"/>
    <lineage>
        <taxon>Eukaryota</taxon>
        <taxon>Viridiplantae</taxon>
        <taxon>Streptophyta</taxon>
        <taxon>Embryophyta</taxon>
        <taxon>Tracheophyta</taxon>
        <taxon>Spermatophyta</taxon>
        <taxon>Magnoliopsida</taxon>
        <taxon>eudicotyledons</taxon>
        <taxon>Gunneridae</taxon>
        <taxon>Pentapetalae</taxon>
        <taxon>asterids</taxon>
        <taxon>campanulids</taxon>
        <taxon>Aquifoliales</taxon>
        <taxon>Aquifoliaceae</taxon>
        <taxon>Ilex</taxon>
    </lineage>
</organism>
<evidence type="ECO:0000313" key="3">
    <source>
        <dbReference type="Proteomes" id="UP001642360"/>
    </source>
</evidence>
<comment type="caution">
    <text evidence="2">The sequence shown here is derived from an EMBL/GenBank/DDBJ whole genome shotgun (WGS) entry which is preliminary data.</text>
</comment>
<dbReference type="Gene3D" id="1.10.132.130">
    <property type="match status" value="1"/>
</dbReference>
<protein>
    <recommendedName>
        <fullName evidence="1">Legumain prodomain domain-containing protein</fullName>
    </recommendedName>
</protein>
<proteinExistence type="predicted"/>
<evidence type="ECO:0000313" key="2">
    <source>
        <dbReference type="EMBL" id="CAK9138019.1"/>
    </source>
</evidence>
<sequence length="293" mass="33294">MALGDDRAGLQNRLDLMLHVGGVRQRDAIFHSLWLRKLFPSFSAQYVVLFLSPVACDDCAGLQNRLDLVLHVGDVRQRDAIFHSLWLRVSTGDDRAGLQNRLDLVLHVGGVRQRDAIFHSLWLWVRTGDDHAGSQNRLDLVLHVGGVGHRDAIFHSLWLRVGTDLSDCLCETCKIGMWEEPRDDRASSQNRLDLMLHVGGVRQRDAIFHSLRLRYKNSKDGFKKTKVIKEIRDTMARRKYFDGSVDIIALFLFGPGKRRSILKSGPVMNHRDCLPSMMQVFATHCGGCWVKMA</sequence>
<dbReference type="AlphaFoldDB" id="A0ABC8QZ72"/>
<dbReference type="Proteomes" id="UP001642360">
    <property type="component" value="Unassembled WGS sequence"/>
</dbReference>